<gene>
    <name evidence="2" type="ORF">CTDIVETGP_2061</name>
</gene>
<feature type="domain" description="GerMN" evidence="1">
    <location>
        <begin position="83"/>
        <end position="170"/>
    </location>
</feature>
<reference evidence="2 3" key="1">
    <citation type="journal article" date="2015" name="Genome Announc.">
        <title>Draft Genome Sequence of Clostridium tyrobutyricum Strain DIVETGP, Isolated from Cow's Milk for Grana Padano Production.</title>
        <authorList>
            <person name="Soggiu A."/>
            <person name="Piras C."/>
            <person name="Gaiarsa S."/>
            <person name="Sassera D."/>
            <person name="Roncada P."/>
            <person name="Bendixen E."/>
            <person name="Brasca M."/>
            <person name="Bonizzi L."/>
        </authorList>
    </citation>
    <scope>NUCLEOTIDE SEQUENCE [LARGE SCALE GENOMIC DNA]</scope>
    <source>
        <strain evidence="2 3">DIVETGP</strain>
    </source>
</reference>
<evidence type="ECO:0000313" key="3">
    <source>
        <dbReference type="Proteomes" id="UP000019482"/>
    </source>
</evidence>
<proteinExistence type="predicted"/>
<organism evidence="2 3">
    <name type="scientific">Clostridium tyrobutyricum DIVETGP</name>
    <dbReference type="NCBI Taxonomy" id="1408889"/>
    <lineage>
        <taxon>Bacteria</taxon>
        <taxon>Bacillati</taxon>
        <taxon>Bacillota</taxon>
        <taxon>Clostridia</taxon>
        <taxon>Eubacteriales</taxon>
        <taxon>Clostridiaceae</taxon>
        <taxon>Clostridium</taxon>
    </lineage>
</organism>
<sequence>MKNHFNILLYSIIIISSLLLTSCTKKDTVSITNSEKEKKIAFSKDSDNNNLLDLKIYFDSSSKLNNVKVSQEKRVIKKDELLAETIMNELIKGPSVKGQLSPILPNDTRLLTLSIKDNIAYINLSKEANIPMTFSKEKTCIKSIVLSLTQVSTINKVKISIENTDINIFGNNFDLSKPVGKEDVENIKQN</sequence>
<evidence type="ECO:0000313" key="2">
    <source>
        <dbReference type="EMBL" id="CDL91991.1"/>
    </source>
</evidence>
<dbReference type="AlphaFoldDB" id="W6N6H3"/>
<dbReference type="GeneID" id="29418519"/>
<dbReference type="Proteomes" id="UP000019482">
    <property type="component" value="Unassembled WGS sequence"/>
</dbReference>
<dbReference type="SMART" id="SM00909">
    <property type="entry name" value="Germane"/>
    <property type="match status" value="1"/>
</dbReference>
<dbReference type="Pfam" id="PF10646">
    <property type="entry name" value="Germane"/>
    <property type="match status" value="1"/>
</dbReference>
<dbReference type="RefSeq" id="WP_017895867.1">
    <property type="nucleotide sequence ID" value="NZ_CBXI010000037.1"/>
</dbReference>
<accession>W6N6H3</accession>
<keyword evidence="3" id="KW-1185">Reference proteome</keyword>
<dbReference type="PROSITE" id="PS51257">
    <property type="entry name" value="PROKAR_LIPOPROTEIN"/>
    <property type="match status" value="1"/>
</dbReference>
<evidence type="ECO:0000259" key="1">
    <source>
        <dbReference type="SMART" id="SM00909"/>
    </source>
</evidence>
<protein>
    <submittedName>
        <fullName evidence="2">Conserved protein</fullName>
    </submittedName>
</protein>
<dbReference type="InterPro" id="IPR019606">
    <property type="entry name" value="GerMN"/>
</dbReference>
<name>W6N6H3_CLOTY</name>
<dbReference type="OrthoDB" id="1935495at2"/>
<comment type="caution">
    <text evidence="2">The sequence shown here is derived from an EMBL/GenBank/DDBJ whole genome shotgun (WGS) entry which is preliminary data.</text>
</comment>
<dbReference type="EMBL" id="CBXI010000037">
    <property type="protein sequence ID" value="CDL91991.1"/>
    <property type="molecule type" value="Genomic_DNA"/>
</dbReference>